<dbReference type="AlphaFoldDB" id="A0A0A2LMQ6"/>
<protein>
    <submittedName>
        <fullName evidence="1">Uncharacterized protein</fullName>
    </submittedName>
</protein>
<keyword evidence="2" id="KW-1185">Reference proteome</keyword>
<evidence type="ECO:0000313" key="1">
    <source>
        <dbReference type="EMBL" id="KGO77630.1"/>
    </source>
</evidence>
<comment type="caution">
    <text evidence="1">The sequence shown here is derived from an EMBL/GenBank/DDBJ whole genome shotgun (WGS) entry which is preliminary data.</text>
</comment>
<sequence length="58" mass="6729">MALQLPFRRSALCSQLLCTCCWKLSLLVFIRNLTPASWDRQFTLVLRIFIVLWTIAGT</sequence>
<organism evidence="1 2">
    <name type="scientific">Penicillium italicum</name>
    <name type="common">Blue mold</name>
    <dbReference type="NCBI Taxonomy" id="40296"/>
    <lineage>
        <taxon>Eukaryota</taxon>
        <taxon>Fungi</taxon>
        <taxon>Dikarya</taxon>
        <taxon>Ascomycota</taxon>
        <taxon>Pezizomycotina</taxon>
        <taxon>Eurotiomycetes</taxon>
        <taxon>Eurotiomycetidae</taxon>
        <taxon>Eurotiales</taxon>
        <taxon>Aspergillaceae</taxon>
        <taxon>Penicillium</taxon>
    </lineage>
</organism>
<reference evidence="1 2" key="1">
    <citation type="journal article" date="2015" name="Mol. Plant Microbe Interact.">
        <title>Genome, transcriptome, and functional analyses of Penicillium expansum provide new insights into secondary metabolism and pathogenicity.</title>
        <authorList>
            <person name="Ballester A.R."/>
            <person name="Marcet-Houben M."/>
            <person name="Levin E."/>
            <person name="Sela N."/>
            <person name="Selma-Lazaro C."/>
            <person name="Carmona L."/>
            <person name="Wisniewski M."/>
            <person name="Droby S."/>
            <person name="Gonzalez-Candelas L."/>
            <person name="Gabaldon T."/>
        </authorList>
    </citation>
    <scope>NUCLEOTIDE SEQUENCE [LARGE SCALE GENOMIC DNA]</scope>
    <source>
        <strain evidence="1 2">PHI-1</strain>
    </source>
</reference>
<dbReference type="PhylomeDB" id="A0A0A2LMQ6"/>
<accession>A0A0A2LMQ6</accession>
<dbReference type="Proteomes" id="UP000030104">
    <property type="component" value="Unassembled WGS sequence"/>
</dbReference>
<gene>
    <name evidence="1" type="ORF">PITC_074560</name>
</gene>
<name>A0A0A2LMQ6_PENIT</name>
<dbReference type="EMBL" id="JQGA01000118">
    <property type="protein sequence ID" value="KGO77630.1"/>
    <property type="molecule type" value="Genomic_DNA"/>
</dbReference>
<dbReference type="HOGENOM" id="CLU_2979820_0_0_1"/>
<evidence type="ECO:0000313" key="2">
    <source>
        <dbReference type="Proteomes" id="UP000030104"/>
    </source>
</evidence>
<proteinExistence type="predicted"/>
<dbReference type="OrthoDB" id="3918601at2759"/>